<dbReference type="PANTHER" id="PTHR43798">
    <property type="entry name" value="MONOACYLGLYCEROL LIPASE"/>
    <property type="match status" value="1"/>
</dbReference>
<evidence type="ECO:0000313" key="3">
    <source>
        <dbReference type="Proteomes" id="UP001501004"/>
    </source>
</evidence>
<dbReference type="PANTHER" id="PTHR43798:SF33">
    <property type="entry name" value="HYDROLASE, PUTATIVE (AFU_ORTHOLOGUE AFUA_2G14860)-RELATED"/>
    <property type="match status" value="1"/>
</dbReference>
<proteinExistence type="predicted"/>
<accession>A0ABP7F3G6</accession>
<dbReference type="InterPro" id="IPR050266">
    <property type="entry name" value="AB_hydrolase_sf"/>
</dbReference>
<keyword evidence="2" id="KW-0378">Hydrolase</keyword>
<evidence type="ECO:0000259" key="1">
    <source>
        <dbReference type="Pfam" id="PF00561"/>
    </source>
</evidence>
<dbReference type="Proteomes" id="UP001501004">
    <property type="component" value="Unassembled WGS sequence"/>
</dbReference>
<dbReference type="Pfam" id="PF00561">
    <property type="entry name" value="Abhydrolase_1"/>
    <property type="match status" value="1"/>
</dbReference>
<keyword evidence="3" id="KW-1185">Reference proteome</keyword>
<sequence>METTTFALGSGRVVGVTEFGNPEAEQVVVLAHPAPGSSLFDPDPVATSGRIVRVIAVDRPGYGLSEPLPEGEPFTIAQAADDVAEVLRSRGVERFGAAGWSAGGRIALALAAMHPGLVDRVAIAGTPAPDGEVPWIPDDLRGGLEALATMAPADALMALTGQFDALVGAKPTGRDLVGFLIPPGADEAMLPAAEDRLVVMLDNAVRQSNAGMAADILSYTVLDQGFDLAEVQAKALLIYGAKDAIGGRHATWYQRALPDARVEMDPNAGHLVVVPHWDRMLSHLAPGSKPRGSKPHRCVY</sequence>
<evidence type="ECO:0000313" key="2">
    <source>
        <dbReference type="EMBL" id="GAA3727473.1"/>
    </source>
</evidence>
<comment type="caution">
    <text evidence="2">The sequence shown here is derived from an EMBL/GenBank/DDBJ whole genome shotgun (WGS) entry which is preliminary data.</text>
</comment>
<dbReference type="GO" id="GO:0016787">
    <property type="term" value="F:hydrolase activity"/>
    <property type="evidence" value="ECO:0007669"/>
    <property type="project" value="UniProtKB-KW"/>
</dbReference>
<dbReference type="Gene3D" id="3.40.50.1820">
    <property type="entry name" value="alpha/beta hydrolase"/>
    <property type="match status" value="1"/>
</dbReference>
<dbReference type="RefSeq" id="WP_344752527.1">
    <property type="nucleotide sequence ID" value="NZ_BAABAE010000001.1"/>
</dbReference>
<protein>
    <submittedName>
        <fullName evidence="2">Alpha/beta hydrolase</fullName>
    </submittedName>
</protein>
<dbReference type="InterPro" id="IPR029058">
    <property type="entry name" value="AB_hydrolase_fold"/>
</dbReference>
<dbReference type="InterPro" id="IPR000073">
    <property type="entry name" value="AB_hydrolase_1"/>
</dbReference>
<organism evidence="2 3">
    <name type="scientific">Leifsonella bigeumensis</name>
    <dbReference type="NCBI Taxonomy" id="433643"/>
    <lineage>
        <taxon>Bacteria</taxon>
        <taxon>Bacillati</taxon>
        <taxon>Actinomycetota</taxon>
        <taxon>Actinomycetes</taxon>
        <taxon>Micrococcales</taxon>
        <taxon>Microbacteriaceae</taxon>
        <taxon>Leifsonella</taxon>
    </lineage>
</organism>
<reference evidence="3" key="1">
    <citation type="journal article" date="2019" name="Int. J. Syst. Evol. Microbiol.">
        <title>The Global Catalogue of Microorganisms (GCM) 10K type strain sequencing project: providing services to taxonomists for standard genome sequencing and annotation.</title>
        <authorList>
            <consortium name="The Broad Institute Genomics Platform"/>
            <consortium name="The Broad Institute Genome Sequencing Center for Infectious Disease"/>
            <person name="Wu L."/>
            <person name="Ma J."/>
        </authorList>
    </citation>
    <scope>NUCLEOTIDE SEQUENCE [LARGE SCALE GENOMIC DNA]</scope>
    <source>
        <strain evidence="3">JCM 16949</strain>
    </source>
</reference>
<dbReference type="SUPFAM" id="SSF53474">
    <property type="entry name" value="alpha/beta-Hydrolases"/>
    <property type="match status" value="1"/>
</dbReference>
<gene>
    <name evidence="2" type="ORF">GCM10022239_00380</name>
</gene>
<dbReference type="EMBL" id="BAABAE010000001">
    <property type="protein sequence ID" value="GAA3727473.1"/>
    <property type="molecule type" value="Genomic_DNA"/>
</dbReference>
<name>A0ABP7F3G6_9MICO</name>
<dbReference type="PRINTS" id="PR00111">
    <property type="entry name" value="ABHYDROLASE"/>
</dbReference>
<feature type="domain" description="AB hydrolase-1" evidence="1">
    <location>
        <begin position="28"/>
        <end position="273"/>
    </location>
</feature>